<dbReference type="AlphaFoldDB" id="A0A0R3LTE4"/>
<evidence type="ECO:0000256" key="17">
    <source>
        <dbReference type="SAM" id="MobiDB-lite"/>
    </source>
</evidence>
<dbReference type="Pfam" id="PF00593">
    <property type="entry name" value="TonB_dep_Rec_b-barrel"/>
    <property type="match status" value="1"/>
</dbReference>
<evidence type="ECO:0000256" key="3">
    <source>
        <dbReference type="ARBA" id="ARBA00022448"/>
    </source>
</evidence>
<keyword evidence="5" id="KW-0410">Iron transport</keyword>
<dbReference type="OrthoDB" id="9760333at2"/>
<dbReference type="GO" id="GO:0015344">
    <property type="term" value="F:siderophore uptake transmembrane transporter activity"/>
    <property type="evidence" value="ECO:0007669"/>
    <property type="project" value="TreeGrafter"/>
</dbReference>
<evidence type="ECO:0000256" key="4">
    <source>
        <dbReference type="ARBA" id="ARBA00022452"/>
    </source>
</evidence>
<organism evidence="20 21">
    <name type="scientific">Bradyrhizobium jicamae</name>
    <dbReference type="NCBI Taxonomy" id="280332"/>
    <lineage>
        <taxon>Bacteria</taxon>
        <taxon>Pseudomonadati</taxon>
        <taxon>Pseudomonadota</taxon>
        <taxon>Alphaproteobacteria</taxon>
        <taxon>Hyphomicrobiales</taxon>
        <taxon>Nitrobacteraceae</taxon>
        <taxon>Bradyrhizobium</taxon>
    </lineage>
</organism>
<proteinExistence type="inferred from homology"/>
<dbReference type="PANTHER" id="PTHR32552:SF82">
    <property type="entry name" value="FCUA PROTEIN"/>
    <property type="match status" value="1"/>
</dbReference>
<keyword evidence="11 14" id="KW-0472">Membrane</keyword>
<evidence type="ECO:0000256" key="16">
    <source>
        <dbReference type="RuleBase" id="RU003357"/>
    </source>
</evidence>
<dbReference type="InterPro" id="IPR000531">
    <property type="entry name" value="Beta-barrel_TonB"/>
</dbReference>
<feature type="short sequence motif" description="TonB C-terminal box" evidence="15">
    <location>
        <begin position="768"/>
        <end position="785"/>
    </location>
</feature>
<evidence type="ECO:0000256" key="10">
    <source>
        <dbReference type="ARBA" id="ARBA00023077"/>
    </source>
</evidence>
<dbReference type="Gene3D" id="2.170.130.10">
    <property type="entry name" value="TonB-dependent receptor, plug domain"/>
    <property type="match status" value="1"/>
</dbReference>
<keyword evidence="13 14" id="KW-0998">Cell outer membrane</keyword>
<dbReference type="RefSeq" id="WP_057834742.1">
    <property type="nucleotide sequence ID" value="NZ_LLXZ01000049.1"/>
</dbReference>
<evidence type="ECO:0000256" key="11">
    <source>
        <dbReference type="ARBA" id="ARBA00023136"/>
    </source>
</evidence>
<keyword evidence="10 16" id="KW-0798">TonB box</keyword>
<dbReference type="InterPro" id="IPR010917">
    <property type="entry name" value="TonB_rcpt_CS"/>
</dbReference>
<dbReference type="Pfam" id="PF07715">
    <property type="entry name" value="Plug"/>
    <property type="match status" value="1"/>
</dbReference>
<name>A0A0R3LTE4_9BRAD</name>
<evidence type="ECO:0000259" key="18">
    <source>
        <dbReference type="Pfam" id="PF00593"/>
    </source>
</evidence>
<keyword evidence="8" id="KW-0408">Iron</keyword>
<dbReference type="Proteomes" id="UP000050863">
    <property type="component" value="Unassembled WGS sequence"/>
</dbReference>
<dbReference type="GO" id="GO:0015891">
    <property type="term" value="P:siderophore transport"/>
    <property type="evidence" value="ECO:0007669"/>
    <property type="project" value="InterPro"/>
</dbReference>
<dbReference type="CDD" id="cd01347">
    <property type="entry name" value="ligand_gated_channel"/>
    <property type="match status" value="1"/>
</dbReference>
<gene>
    <name evidence="20" type="ORF">CQ12_05145</name>
</gene>
<dbReference type="InterPro" id="IPR012910">
    <property type="entry name" value="Plug_dom"/>
</dbReference>
<dbReference type="PANTHER" id="PTHR32552">
    <property type="entry name" value="FERRICHROME IRON RECEPTOR-RELATED"/>
    <property type="match status" value="1"/>
</dbReference>
<dbReference type="GO" id="GO:0009279">
    <property type="term" value="C:cell outer membrane"/>
    <property type="evidence" value="ECO:0007669"/>
    <property type="project" value="UniProtKB-SubCell"/>
</dbReference>
<accession>A0A0R3LTE4</accession>
<dbReference type="InterPro" id="IPR010105">
    <property type="entry name" value="TonB_sidphr_rcpt"/>
</dbReference>
<evidence type="ECO:0000256" key="12">
    <source>
        <dbReference type="ARBA" id="ARBA00023170"/>
    </source>
</evidence>
<dbReference type="STRING" id="280332.CQ12_05145"/>
<evidence type="ECO:0000313" key="20">
    <source>
        <dbReference type="EMBL" id="KRR11244.1"/>
    </source>
</evidence>
<keyword evidence="7" id="KW-0732">Signal</keyword>
<dbReference type="NCBIfam" id="TIGR01783">
    <property type="entry name" value="TonB-siderophor"/>
    <property type="match status" value="1"/>
</dbReference>
<reference evidence="20 21" key="1">
    <citation type="submission" date="2014-03" db="EMBL/GenBank/DDBJ databases">
        <title>Bradyrhizobium valentinum sp. nov., isolated from effective nodules of Lupinus mariae-josephae, a lupine endemic of basic-lime soils in Eastern Spain.</title>
        <authorList>
            <person name="Duran D."/>
            <person name="Rey L."/>
            <person name="Navarro A."/>
            <person name="Busquets A."/>
            <person name="Imperial J."/>
            <person name="Ruiz-Argueso T."/>
        </authorList>
    </citation>
    <scope>NUCLEOTIDE SEQUENCE [LARGE SCALE GENOMIC DNA]</scope>
    <source>
        <strain evidence="20 21">PAC68</strain>
    </source>
</reference>
<dbReference type="InterPro" id="IPR039426">
    <property type="entry name" value="TonB-dep_rcpt-like"/>
</dbReference>
<keyword evidence="3 14" id="KW-0813">Transport</keyword>
<dbReference type="InterPro" id="IPR036942">
    <property type="entry name" value="Beta-barrel_TonB_sf"/>
</dbReference>
<dbReference type="Gene3D" id="2.40.170.20">
    <property type="entry name" value="TonB-dependent receptor, beta-barrel domain"/>
    <property type="match status" value="1"/>
</dbReference>
<feature type="region of interest" description="Disordered" evidence="17">
    <location>
        <begin position="45"/>
        <end position="65"/>
    </location>
</feature>
<evidence type="ECO:0000256" key="7">
    <source>
        <dbReference type="ARBA" id="ARBA00022729"/>
    </source>
</evidence>
<feature type="domain" description="TonB-dependent receptor plug" evidence="19">
    <location>
        <begin position="118"/>
        <end position="213"/>
    </location>
</feature>
<dbReference type="GO" id="GO:0038023">
    <property type="term" value="F:signaling receptor activity"/>
    <property type="evidence" value="ECO:0007669"/>
    <property type="project" value="InterPro"/>
</dbReference>
<dbReference type="SUPFAM" id="SSF56935">
    <property type="entry name" value="Porins"/>
    <property type="match status" value="1"/>
</dbReference>
<dbReference type="EMBL" id="LLXZ01000049">
    <property type="protein sequence ID" value="KRR11244.1"/>
    <property type="molecule type" value="Genomic_DNA"/>
</dbReference>
<evidence type="ECO:0000256" key="15">
    <source>
        <dbReference type="PROSITE-ProRule" id="PRU10144"/>
    </source>
</evidence>
<comment type="subcellular location">
    <subcellularLocation>
        <location evidence="1 14">Cell outer membrane</location>
        <topology evidence="1 14">Multi-pass membrane protein</topology>
    </subcellularLocation>
</comment>
<evidence type="ECO:0000259" key="19">
    <source>
        <dbReference type="Pfam" id="PF07715"/>
    </source>
</evidence>
<protein>
    <submittedName>
        <fullName evidence="20">TonB-dependent receptor</fullName>
    </submittedName>
</protein>
<evidence type="ECO:0000256" key="9">
    <source>
        <dbReference type="ARBA" id="ARBA00023065"/>
    </source>
</evidence>
<keyword evidence="6 14" id="KW-0812">Transmembrane</keyword>
<keyword evidence="4 14" id="KW-1134">Transmembrane beta strand</keyword>
<keyword evidence="9" id="KW-0406">Ion transport</keyword>
<evidence type="ECO:0000256" key="2">
    <source>
        <dbReference type="ARBA" id="ARBA00009810"/>
    </source>
</evidence>
<sequence>MTYEVAARNVVRAVSLGAVSYLALSLNVSTGQQAFAQNLPPVTVDAPTQQRARPAVRRSQTSTSRVQRRVAAPAPRQVEPVPYVTPSTGTLGAPPAPYAGGQVATGSQLGFLGNRGVMNTPFNQVSYTAQLMQNQQARTVADVLFNDPSVRSKTPAGNGIDGLYIRGFYYDSGDYAMNGLYGMAPAYSTSANYLERVEVLKGPGVMLGGMPPAGAIGGSLNLVTKMAPDFDITQLTGVYISKSQFGSFIDVARRYGEHKEFGIRFNGGGRGGQTPIDRQTDELGNAVLNMDYRGERARVSVDLGYQAENLSPPQRFLTFTTSPPFPPAQAIRVPPVPTPGTNYMPDWASWKPRDSFAMARAEVDMTDWLTMYAAGGYHRSENNYQYVSPRITNAGGVVGNWSNPALKGVDIFENYATDIGFRASGHTGPVHHLFTVNYSTFDRDYSSFGRSGGIVSSNLYNPVPIPLPNFTTIVQNLRTQTNMNSVGIADTMSMFGDRLQLIVGARRQAVGVDSQTLAPLTPASSHIDVPVWSPGYAVIVKPIENVSLYANYIEGLKIPEVVSGVTTYSNVGEILPPAQTKQMEAGAKIDMGRITFTASYFDITAPNATAVPVPGVALPARRLIGEQRNRGVELYTFGELAPWFRVLGGVTFINGEVVSQSYTYPGFGVVNYNGKTPVGVSTINANFGVEWDTPFVNGLTLTGRVIYTGDSYADDANLLLLPAWTRVDLGARYTFLSPWNGKPIVIRAAVENVFNEAYYNSYRTVSSAVSIGAPRTYLLSTTFNF</sequence>
<evidence type="ECO:0000256" key="1">
    <source>
        <dbReference type="ARBA" id="ARBA00004571"/>
    </source>
</evidence>
<evidence type="ECO:0000256" key="8">
    <source>
        <dbReference type="ARBA" id="ARBA00023004"/>
    </source>
</evidence>
<evidence type="ECO:0000256" key="14">
    <source>
        <dbReference type="PROSITE-ProRule" id="PRU01360"/>
    </source>
</evidence>
<comment type="similarity">
    <text evidence="2 14 16">Belongs to the TonB-dependent receptor family.</text>
</comment>
<evidence type="ECO:0000256" key="6">
    <source>
        <dbReference type="ARBA" id="ARBA00022692"/>
    </source>
</evidence>
<comment type="caution">
    <text evidence="20">The sequence shown here is derived from an EMBL/GenBank/DDBJ whole genome shotgun (WGS) entry which is preliminary data.</text>
</comment>
<evidence type="ECO:0000256" key="5">
    <source>
        <dbReference type="ARBA" id="ARBA00022496"/>
    </source>
</evidence>
<keyword evidence="12 20" id="KW-0675">Receptor</keyword>
<feature type="domain" description="TonB-dependent receptor-like beta-barrel" evidence="18">
    <location>
        <begin position="338"/>
        <end position="753"/>
    </location>
</feature>
<dbReference type="PROSITE" id="PS52016">
    <property type="entry name" value="TONB_DEPENDENT_REC_3"/>
    <property type="match status" value="1"/>
</dbReference>
<dbReference type="PROSITE" id="PS01156">
    <property type="entry name" value="TONB_DEPENDENT_REC_2"/>
    <property type="match status" value="1"/>
</dbReference>
<evidence type="ECO:0000313" key="21">
    <source>
        <dbReference type="Proteomes" id="UP000050863"/>
    </source>
</evidence>
<dbReference type="InterPro" id="IPR037066">
    <property type="entry name" value="Plug_dom_sf"/>
</dbReference>
<evidence type="ECO:0000256" key="13">
    <source>
        <dbReference type="ARBA" id="ARBA00023237"/>
    </source>
</evidence>
<keyword evidence="21" id="KW-1185">Reference proteome</keyword>